<organism evidence="1 2">
    <name type="scientific">Rhodonellum psychrophilum GCM71 = DSM 17998</name>
    <dbReference type="NCBI Taxonomy" id="1123057"/>
    <lineage>
        <taxon>Bacteria</taxon>
        <taxon>Pseudomonadati</taxon>
        <taxon>Bacteroidota</taxon>
        <taxon>Cytophagia</taxon>
        <taxon>Cytophagales</taxon>
        <taxon>Cytophagaceae</taxon>
        <taxon>Rhodonellum</taxon>
    </lineage>
</organism>
<protein>
    <submittedName>
        <fullName evidence="1">Uncharacterized protein</fullName>
    </submittedName>
</protein>
<comment type="caution">
    <text evidence="1">The sequence shown here is derived from an EMBL/GenBank/DDBJ whole genome shotgun (WGS) entry which is preliminary data.</text>
</comment>
<name>U5BJX5_9BACT</name>
<dbReference type="AlphaFoldDB" id="U5BJX5"/>
<keyword evidence="2" id="KW-1185">Reference proteome</keyword>
<evidence type="ECO:0000313" key="1">
    <source>
        <dbReference type="EMBL" id="ERM80750.1"/>
    </source>
</evidence>
<dbReference type="EMBL" id="AWXR01000079">
    <property type="protein sequence ID" value="ERM80750.1"/>
    <property type="molecule type" value="Genomic_DNA"/>
</dbReference>
<proteinExistence type="predicted"/>
<sequence length="44" mass="5285">MDKVYWNAEYTQKPWAIPLKKKKVKPNWAKNPSIWTGKCFSLLF</sequence>
<gene>
    <name evidence="1" type="ORF">P872_21275</name>
</gene>
<dbReference type="Proteomes" id="UP000016843">
    <property type="component" value="Unassembled WGS sequence"/>
</dbReference>
<evidence type="ECO:0000313" key="2">
    <source>
        <dbReference type="Proteomes" id="UP000016843"/>
    </source>
</evidence>
<accession>U5BJX5</accession>
<reference evidence="1 2" key="1">
    <citation type="journal article" date="2013" name="Genome Announc.">
        <title>Draft Genome Sequence of the Psychrophilic and Alkaliphilic Rhodonellum psychrophilum Strain GCM71T.</title>
        <authorList>
            <person name="Hauptmann A.L."/>
            <person name="Glaring M.A."/>
            <person name="Hallin P.F."/>
            <person name="Prieme A."/>
            <person name="Stougaard P."/>
        </authorList>
    </citation>
    <scope>NUCLEOTIDE SEQUENCE [LARGE SCALE GENOMIC DNA]</scope>
    <source>
        <strain evidence="1 2">GCM71</strain>
    </source>
</reference>